<dbReference type="AlphaFoldDB" id="A0AAP6JG32"/>
<dbReference type="Pfam" id="PF08669">
    <property type="entry name" value="GCV_T_C"/>
    <property type="match status" value="1"/>
</dbReference>
<gene>
    <name evidence="7 11" type="primary">gcvT</name>
    <name evidence="11" type="ORF">VCB98_11210</name>
</gene>
<dbReference type="GO" id="GO:0019464">
    <property type="term" value="P:glycine decarboxylation via glycine cleavage system"/>
    <property type="evidence" value="ECO:0007669"/>
    <property type="project" value="UniProtKB-UniRule"/>
</dbReference>
<dbReference type="PIRSF" id="PIRSF006487">
    <property type="entry name" value="GcvT"/>
    <property type="match status" value="1"/>
</dbReference>
<feature type="domain" description="GCVT N-terminal" evidence="9">
    <location>
        <begin position="7"/>
        <end position="259"/>
    </location>
</feature>
<dbReference type="SUPFAM" id="SSF101790">
    <property type="entry name" value="Aminomethyltransferase beta-barrel domain"/>
    <property type="match status" value="1"/>
</dbReference>
<comment type="subunit">
    <text evidence="7">The glycine cleavage system is composed of four proteins: P, T, L and H.</text>
</comment>
<dbReference type="PANTHER" id="PTHR43757:SF2">
    <property type="entry name" value="AMINOMETHYLTRANSFERASE, MITOCHONDRIAL"/>
    <property type="match status" value="1"/>
</dbReference>
<sequence>MGNRTPLYDQHVALGARMVDFGGWDMPVNYGSQIEEHHKVRQEAGVFDVSHMTVVDVEGSGARDFLRYLLANDVAKLKGPGRAIYGCMLDEQGGIIDDLITYWREEGRYRLVVNAATREKDLNWIMRHAERFDGVTVIEQADTALLAIQGPAARERAAALLPGEHREAAMALKPFGCGDFGDVFVARTGYTGEDGFEIVIPAEQAQRWWQGLMEAGVVPVGLGARDTLRLEAGLNLYGSDMDESVTPLESGLAWTVAWEPAERDFIGRQALEKRRAEGASEKFVGLILEGRGVLRAGQTIVCGAGEGVTTSGSYSPTLERSIGLARLPGDCGETVEVEIRKRRVPARVVKPPFVRQGEIKVAL</sequence>
<reference evidence="11 12" key="1">
    <citation type="submission" date="2023-12" db="EMBL/GenBank/DDBJ databases">
        <title>Whole-genome sequencing of halo(alkali)philic microorganisms from hypersaline lakes.</title>
        <authorList>
            <person name="Sorokin D.Y."/>
            <person name="Merkel A.Y."/>
            <person name="Messina E."/>
            <person name="Yakimov M."/>
        </authorList>
    </citation>
    <scope>NUCLEOTIDE SEQUENCE [LARGE SCALE GENOMIC DNA]</scope>
    <source>
        <strain evidence="11 12">AB-CW1</strain>
    </source>
</reference>
<evidence type="ECO:0000259" key="10">
    <source>
        <dbReference type="Pfam" id="PF08669"/>
    </source>
</evidence>
<dbReference type="InterPro" id="IPR029043">
    <property type="entry name" value="GcvT/YgfZ_C"/>
</dbReference>
<dbReference type="EC" id="2.1.2.10" evidence="2 7"/>
<dbReference type="InterPro" id="IPR013977">
    <property type="entry name" value="GcvT_C"/>
</dbReference>
<dbReference type="InterPro" id="IPR028896">
    <property type="entry name" value="GcvT/YgfZ/DmdA"/>
</dbReference>
<dbReference type="GO" id="GO:0005960">
    <property type="term" value="C:glycine cleavage complex"/>
    <property type="evidence" value="ECO:0007669"/>
    <property type="project" value="InterPro"/>
</dbReference>
<dbReference type="InterPro" id="IPR006223">
    <property type="entry name" value="GcvT"/>
</dbReference>
<dbReference type="Proteomes" id="UP001302316">
    <property type="component" value="Unassembled WGS sequence"/>
</dbReference>
<dbReference type="Pfam" id="PF01571">
    <property type="entry name" value="GCV_T"/>
    <property type="match status" value="1"/>
</dbReference>
<proteinExistence type="inferred from homology"/>
<evidence type="ECO:0000313" key="11">
    <source>
        <dbReference type="EMBL" id="MEA5446388.1"/>
    </source>
</evidence>
<feature type="binding site" evidence="8">
    <location>
        <position position="197"/>
    </location>
    <ligand>
        <name>substrate</name>
    </ligand>
</feature>
<dbReference type="InterPro" id="IPR022903">
    <property type="entry name" value="GcvT_bac"/>
</dbReference>
<evidence type="ECO:0000256" key="6">
    <source>
        <dbReference type="ARBA" id="ARBA00047665"/>
    </source>
</evidence>
<evidence type="ECO:0000256" key="1">
    <source>
        <dbReference type="ARBA" id="ARBA00008609"/>
    </source>
</evidence>
<evidence type="ECO:0000313" key="12">
    <source>
        <dbReference type="Proteomes" id="UP001302316"/>
    </source>
</evidence>
<dbReference type="PANTHER" id="PTHR43757">
    <property type="entry name" value="AMINOMETHYLTRANSFERASE"/>
    <property type="match status" value="1"/>
</dbReference>
<comment type="similarity">
    <text evidence="1 7">Belongs to the GcvT family.</text>
</comment>
<evidence type="ECO:0000256" key="7">
    <source>
        <dbReference type="HAMAP-Rule" id="MF_00259"/>
    </source>
</evidence>
<dbReference type="HAMAP" id="MF_00259">
    <property type="entry name" value="GcvT"/>
    <property type="match status" value="1"/>
</dbReference>
<dbReference type="FunFam" id="3.30.70.1400:FF:000001">
    <property type="entry name" value="Aminomethyltransferase"/>
    <property type="match status" value="1"/>
</dbReference>
<evidence type="ECO:0000256" key="4">
    <source>
        <dbReference type="ARBA" id="ARBA00022679"/>
    </source>
</evidence>
<dbReference type="InterPro" id="IPR006222">
    <property type="entry name" value="GCVT_N"/>
</dbReference>
<dbReference type="FunFam" id="4.10.1250.10:FF:000001">
    <property type="entry name" value="Aminomethyltransferase"/>
    <property type="match status" value="1"/>
</dbReference>
<keyword evidence="12" id="KW-1185">Reference proteome</keyword>
<dbReference type="GO" id="GO:0008483">
    <property type="term" value="F:transaminase activity"/>
    <property type="evidence" value="ECO:0007669"/>
    <property type="project" value="UniProtKB-KW"/>
</dbReference>
<dbReference type="RefSeq" id="WP_346052593.1">
    <property type="nucleotide sequence ID" value="NZ_JAYGII010000030.1"/>
</dbReference>
<dbReference type="Gene3D" id="2.40.30.110">
    <property type="entry name" value="Aminomethyltransferase beta-barrel domains"/>
    <property type="match status" value="1"/>
</dbReference>
<protein>
    <recommendedName>
        <fullName evidence="2 7">Aminomethyltransferase</fullName>
        <ecNumber evidence="2 7">2.1.2.10</ecNumber>
    </recommendedName>
    <alternativeName>
        <fullName evidence="5 7">Glycine cleavage system T protein</fullName>
    </alternativeName>
</protein>
<comment type="function">
    <text evidence="7">The glycine cleavage system catalyzes the degradation of glycine.</text>
</comment>
<feature type="domain" description="Aminomethyltransferase C-terminal" evidence="10">
    <location>
        <begin position="282"/>
        <end position="354"/>
    </location>
</feature>
<dbReference type="Gene3D" id="4.10.1250.10">
    <property type="entry name" value="Aminomethyltransferase fragment"/>
    <property type="match status" value="1"/>
</dbReference>
<organism evidence="11 12">
    <name type="scientific">Natronospira elongata</name>
    <dbReference type="NCBI Taxonomy" id="3110268"/>
    <lineage>
        <taxon>Bacteria</taxon>
        <taxon>Pseudomonadati</taxon>
        <taxon>Pseudomonadota</taxon>
        <taxon>Gammaproteobacteria</taxon>
        <taxon>Natronospirales</taxon>
        <taxon>Natronospiraceae</taxon>
        <taxon>Natronospira</taxon>
    </lineage>
</organism>
<accession>A0AAP6JG32</accession>
<dbReference type="GO" id="GO:0004047">
    <property type="term" value="F:aminomethyltransferase activity"/>
    <property type="evidence" value="ECO:0007669"/>
    <property type="project" value="UniProtKB-UniRule"/>
</dbReference>
<dbReference type="InterPro" id="IPR027266">
    <property type="entry name" value="TrmE/GcvT-like"/>
</dbReference>
<evidence type="ECO:0000256" key="2">
    <source>
        <dbReference type="ARBA" id="ARBA00012616"/>
    </source>
</evidence>
<dbReference type="Gene3D" id="3.30.1360.120">
    <property type="entry name" value="Probable tRNA modification gtpase trme, domain 1"/>
    <property type="match status" value="1"/>
</dbReference>
<evidence type="ECO:0000256" key="8">
    <source>
        <dbReference type="PIRSR" id="PIRSR006487-1"/>
    </source>
</evidence>
<dbReference type="EMBL" id="JAYGII010000030">
    <property type="protein sequence ID" value="MEA5446388.1"/>
    <property type="molecule type" value="Genomic_DNA"/>
</dbReference>
<evidence type="ECO:0000256" key="3">
    <source>
        <dbReference type="ARBA" id="ARBA00022576"/>
    </source>
</evidence>
<evidence type="ECO:0000259" key="9">
    <source>
        <dbReference type="Pfam" id="PF01571"/>
    </source>
</evidence>
<dbReference type="SUPFAM" id="SSF103025">
    <property type="entry name" value="Folate-binding domain"/>
    <property type="match status" value="1"/>
</dbReference>
<dbReference type="NCBIfam" id="NF001567">
    <property type="entry name" value="PRK00389.1"/>
    <property type="match status" value="1"/>
</dbReference>
<keyword evidence="3 7" id="KW-0032">Aminotransferase</keyword>
<comment type="catalytic activity">
    <reaction evidence="6 7">
        <text>N(6)-[(R)-S(8)-aminomethyldihydrolipoyl]-L-lysyl-[protein] + (6S)-5,6,7,8-tetrahydrofolate = N(6)-[(R)-dihydrolipoyl]-L-lysyl-[protein] + (6R)-5,10-methylene-5,6,7,8-tetrahydrofolate + NH4(+)</text>
        <dbReference type="Rhea" id="RHEA:16945"/>
        <dbReference type="Rhea" id="RHEA-COMP:10475"/>
        <dbReference type="Rhea" id="RHEA-COMP:10492"/>
        <dbReference type="ChEBI" id="CHEBI:15636"/>
        <dbReference type="ChEBI" id="CHEBI:28938"/>
        <dbReference type="ChEBI" id="CHEBI:57453"/>
        <dbReference type="ChEBI" id="CHEBI:83100"/>
        <dbReference type="ChEBI" id="CHEBI:83143"/>
        <dbReference type="EC" id="2.1.2.10"/>
    </reaction>
</comment>
<evidence type="ECO:0000256" key="5">
    <source>
        <dbReference type="ARBA" id="ARBA00031395"/>
    </source>
</evidence>
<comment type="caution">
    <text evidence="11">The sequence shown here is derived from an EMBL/GenBank/DDBJ whole genome shotgun (WGS) entry which is preliminary data.</text>
</comment>
<name>A0AAP6JG32_9GAMM</name>
<keyword evidence="4 7" id="KW-0808">Transferase</keyword>
<dbReference type="NCBIfam" id="TIGR00528">
    <property type="entry name" value="gcvT"/>
    <property type="match status" value="1"/>
</dbReference>
<dbReference type="GO" id="GO:0005829">
    <property type="term" value="C:cytosol"/>
    <property type="evidence" value="ECO:0007669"/>
    <property type="project" value="TreeGrafter"/>
</dbReference>
<dbReference type="Gene3D" id="3.30.70.1400">
    <property type="entry name" value="Aminomethyltransferase beta-barrel domains"/>
    <property type="match status" value="1"/>
</dbReference>